<sequence>MFETPKTDDGSDAMHATNTDVSTTAITRPSGSAIQPSPCFAPRRSASAVRSRTAANPVAEKPRSTSEATAFADPGLTAREIAVLGAWLRCDSKQEVCAVLHIALGTVNTHLSRIRAKYAGVGRAAPTKASLVARALQDGLVALDDL</sequence>
<dbReference type="PROSITE" id="PS50043">
    <property type="entry name" value="HTH_LUXR_2"/>
    <property type="match status" value="1"/>
</dbReference>
<dbReference type="EMBL" id="JAWLJX010000013">
    <property type="protein sequence ID" value="MDV6264416.1"/>
    <property type="molecule type" value="Genomic_DNA"/>
</dbReference>
<dbReference type="Pfam" id="PF00196">
    <property type="entry name" value="GerE"/>
    <property type="match status" value="1"/>
</dbReference>
<evidence type="ECO:0000256" key="1">
    <source>
        <dbReference type="SAM" id="MobiDB-lite"/>
    </source>
</evidence>
<feature type="region of interest" description="Disordered" evidence="1">
    <location>
        <begin position="1"/>
        <end position="67"/>
    </location>
</feature>
<dbReference type="Gene3D" id="1.10.10.10">
    <property type="entry name" value="Winged helix-like DNA-binding domain superfamily/Winged helix DNA-binding domain"/>
    <property type="match status" value="1"/>
</dbReference>
<gene>
    <name evidence="3" type="ORF">R3P96_24020</name>
</gene>
<name>A0ABU4BK15_9NOCA</name>
<reference evidence="3 4" key="1">
    <citation type="submission" date="2023-10" db="EMBL/GenBank/DDBJ databases">
        <title>Development of a sustainable strategy for remediation of hydrocarbon-contaminated territories based on the waste exchange concept.</title>
        <authorList>
            <person name="Krivoruchko A."/>
        </authorList>
    </citation>
    <scope>NUCLEOTIDE SEQUENCE [LARGE SCALE GENOMIC DNA]</scope>
    <source>
        <strain evidence="3 4">IEGM 1323</strain>
    </source>
</reference>
<dbReference type="InterPro" id="IPR016032">
    <property type="entry name" value="Sig_transdc_resp-reg_C-effctor"/>
</dbReference>
<protein>
    <submittedName>
        <fullName evidence="3">LuxR C-terminal-related transcriptional regulator</fullName>
    </submittedName>
</protein>
<feature type="compositionally biased region" description="Polar residues" evidence="1">
    <location>
        <begin position="16"/>
        <end position="35"/>
    </location>
</feature>
<dbReference type="InterPro" id="IPR000792">
    <property type="entry name" value="Tscrpt_reg_LuxR_C"/>
</dbReference>
<dbReference type="RefSeq" id="WP_317566466.1">
    <property type="nucleotide sequence ID" value="NZ_JAWLJX010000013.1"/>
</dbReference>
<dbReference type="Proteomes" id="UP001185755">
    <property type="component" value="Unassembled WGS sequence"/>
</dbReference>
<comment type="caution">
    <text evidence="3">The sequence shown here is derived from an EMBL/GenBank/DDBJ whole genome shotgun (WGS) entry which is preliminary data.</text>
</comment>
<keyword evidence="4" id="KW-1185">Reference proteome</keyword>
<dbReference type="InterPro" id="IPR036388">
    <property type="entry name" value="WH-like_DNA-bd_sf"/>
</dbReference>
<accession>A0ABU4BK15</accession>
<dbReference type="SMART" id="SM00421">
    <property type="entry name" value="HTH_LUXR"/>
    <property type="match status" value="1"/>
</dbReference>
<dbReference type="SUPFAM" id="SSF46894">
    <property type="entry name" value="C-terminal effector domain of the bipartite response regulators"/>
    <property type="match status" value="1"/>
</dbReference>
<organism evidence="3 4">
    <name type="scientific">Rhodococcoides yunnanense</name>
    <dbReference type="NCBI Taxonomy" id="278209"/>
    <lineage>
        <taxon>Bacteria</taxon>
        <taxon>Bacillati</taxon>
        <taxon>Actinomycetota</taxon>
        <taxon>Actinomycetes</taxon>
        <taxon>Mycobacteriales</taxon>
        <taxon>Nocardiaceae</taxon>
        <taxon>Rhodococcoides</taxon>
    </lineage>
</organism>
<feature type="domain" description="HTH luxR-type" evidence="2">
    <location>
        <begin position="69"/>
        <end position="139"/>
    </location>
</feature>
<evidence type="ECO:0000313" key="4">
    <source>
        <dbReference type="Proteomes" id="UP001185755"/>
    </source>
</evidence>
<evidence type="ECO:0000259" key="2">
    <source>
        <dbReference type="PROSITE" id="PS50043"/>
    </source>
</evidence>
<evidence type="ECO:0000313" key="3">
    <source>
        <dbReference type="EMBL" id="MDV6264416.1"/>
    </source>
</evidence>
<proteinExistence type="predicted"/>
<feature type="compositionally biased region" description="Low complexity" evidence="1">
    <location>
        <begin position="43"/>
        <end position="55"/>
    </location>
</feature>